<evidence type="ECO:0000259" key="18">
    <source>
        <dbReference type="PROSITE" id="PS51003"/>
    </source>
</evidence>
<keyword evidence="15 16" id="KW-0472">Membrane</keyword>
<evidence type="ECO:0000256" key="13">
    <source>
        <dbReference type="ARBA" id="ARBA00023075"/>
    </source>
</evidence>
<dbReference type="InterPro" id="IPR016174">
    <property type="entry name" value="Di-haem_cyt_TM"/>
</dbReference>
<dbReference type="InterPro" id="IPR048259">
    <property type="entry name" value="Cytochrome_b_N_euk/bac"/>
</dbReference>
<comment type="cofactor">
    <cofactor evidence="16">
        <name>heme b</name>
        <dbReference type="ChEBI" id="CHEBI:60344"/>
    </cofactor>
    <text evidence="16">Binds 2 heme groups non-covalently.</text>
</comment>
<evidence type="ECO:0000256" key="15">
    <source>
        <dbReference type="ARBA" id="ARBA00023136"/>
    </source>
</evidence>
<evidence type="ECO:0000256" key="2">
    <source>
        <dbReference type="ARBA" id="ARBA00004448"/>
    </source>
</evidence>
<keyword evidence="9" id="KW-0999">Mitochondrion inner membrane</keyword>
<keyword evidence="10 16" id="KW-0249">Electron transport</keyword>
<dbReference type="InterPro" id="IPR005797">
    <property type="entry name" value="Cyt_b/b6_N"/>
</dbReference>
<keyword evidence="8 16" id="KW-0479">Metal-binding</keyword>
<gene>
    <name evidence="19" type="primary">cytB</name>
</gene>
<proteinExistence type="inferred from homology"/>
<dbReference type="PROSITE" id="PS51003">
    <property type="entry name" value="CYTB_CTER"/>
    <property type="match status" value="1"/>
</dbReference>
<keyword evidence="11 16" id="KW-1133">Transmembrane helix</keyword>
<keyword evidence="14 16" id="KW-0496">Mitochondrion</keyword>
<feature type="domain" description="Cytochrome b/b6 N-terminal region profile" evidence="17">
    <location>
        <begin position="1"/>
        <end position="193"/>
    </location>
</feature>
<feature type="domain" description="Cytochrome b/b6 C-terminal region profile" evidence="18">
    <location>
        <begin position="193"/>
        <end position="343"/>
    </location>
</feature>
<feature type="transmembrane region" description="Helical" evidence="16">
    <location>
        <begin position="20"/>
        <end position="41"/>
    </location>
</feature>
<evidence type="ECO:0000256" key="3">
    <source>
        <dbReference type="ARBA" id="ARBA00013531"/>
    </source>
</evidence>
<dbReference type="Pfam" id="PF00032">
    <property type="entry name" value="Cytochrom_B_C"/>
    <property type="match status" value="1"/>
</dbReference>
<evidence type="ECO:0000256" key="6">
    <source>
        <dbReference type="ARBA" id="ARBA00022660"/>
    </source>
</evidence>
<feature type="transmembrane region" description="Helical" evidence="16">
    <location>
        <begin position="268"/>
        <end position="288"/>
    </location>
</feature>
<comment type="similarity">
    <text evidence="16">Belongs to the cytochrome b family.</text>
</comment>
<feature type="transmembrane region" description="Helical" evidence="16">
    <location>
        <begin position="125"/>
        <end position="145"/>
    </location>
</feature>
<keyword evidence="4 16" id="KW-0813">Transport</keyword>
<organism evidence="19">
    <name type="scientific">Ihlea magalhanica</name>
    <dbReference type="NCBI Taxonomy" id="2781116"/>
    <lineage>
        <taxon>Eukaryota</taxon>
        <taxon>Metazoa</taxon>
        <taxon>Chordata</taxon>
        <taxon>Tunicata</taxon>
        <taxon>Thaliacea</taxon>
        <taxon>Salpida</taxon>
        <taxon>Salpidae</taxon>
        <taxon>Ihlea</taxon>
    </lineage>
</organism>
<dbReference type="PROSITE" id="PS51002">
    <property type="entry name" value="CYTB_NTER"/>
    <property type="match status" value="1"/>
</dbReference>
<dbReference type="PANTHER" id="PTHR19271:SF16">
    <property type="entry name" value="CYTOCHROME B"/>
    <property type="match status" value="1"/>
</dbReference>
<name>A0AA86M6G8_9UROC</name>
<feature type="transmembrane region" description="Helical" evidence="16">
    <location>
        <begin position="300"/>
        <end position="316"/>
    </location>
</feature>
<dbReference type="InterPro" id="IPR027387">
    <property type="entry name" value="Cytb/b6-like_sf"/>
</dbReference>
<feature type="transmembrane region" description="Helical" evidence="16">
    <location>
        <begin position="322"/>
        <end position="341"/>
    </location>
</feature>
<evidence type="ECO:0000256" key="14">
    <source>
        <dbReference type="ARBA" id="ARBA00023128"/>
    </source>
</evidence>
<accession>A0AA86M6G8</accession>
<evidence type="ECO:0000256" key="9">
    <source>
        <dbReference type="ARBA" id="ARBA00022792"/>
    </source>
</evidence>
<evidence type="ECO:0000256" key="1">
    <source>
        <dbReference type="ARBA" id="ARBA00002566"/>
    </source>
</evidence>
<reference evidence="19" key="1">
    <citation type="submission" date="2020-10" db="EMBL/GenBank/DDBJ databases">
        <title>Nuclear ribosomal and mitochondrial DNA copy number and intra-individual variation in the tunicate zooplankton salps.</title>
        <authorList>
            <person name="Goodall-Copestake W.P."/>
        </authorList>
    </citation>
    <scope>NUCLEOTIDE SEQUENCE</scope>
    <source>
        <strain evidence="19">E20_Im1</strain>
        <tissue evidence="19">Muscle</tissue>
    </source>
</reference>
<sequence length="343" mass="38371">MLNKVPLPQAINYFWNFGSMVGFAYTVQLISGIILSLRYYAGTMTESFNSIETIVREVEYGYMIRGFHLVGSQAMLLTIYLHMTRSIYYGRGANTPMTLQGAVILLVTMGAAFLGYVLPWGQMSFWGATVITGFLGVLPNGPSILEWVWGGFTVGHPTLTRFFSLHYLLGLAIMPLSLIHVLLLHEKGSGGPLGDTGDFYIPFWPYFAIKDLWPIMLLIAFMLSLVLFLMPETENLKYADPMVTPIHIKPEWYFLMFYAILRAVPSKVGGLLLMLMAIVILVVVLYAGNIHSISPVMSNVAMMFFTICIILTVLGGKPVEEPFLSTSMVMTILYFFFGLLLTI</sequence>
<dbReference type="Gene3D" id="1.20.810.10">
    <property type="entry name" value="Cytochrome Bc1 Complex, Chain C"/>
    <property type="match status" value="1"/>
</dbReference>
<geneLocation type="mitochondrion" evidence="19"/>
<dbReference type="GO" id="GO:0046872">
    <property type="term" value="F:metal ion binding"/>
    <property type="evidence" value="ECO:0007669"/>
    <property type="project" value="UniProtKB-UniRule"/>
</dbReference>
<dbReference type="SUPFAM" id="SSF81342">
    <property type="entry name" value="Transmembrane di-heme cytochromes"/>
    <property type="match status" value="1"/>
</dbReference>
<feature type="transmembrane region" description="Helical" evidence="16">
    <location>
        <begin position="212"/>
        <end position="230"/>
    </location>
</feature>
<evidence type="ECO:0000259" key="17">
    <source>
        <dbReference type="PROSITE" id="PS51002"/>
    </source>
</evidence>
<protein>
    <recommendedName>
        <fullName evidence="3 16">Cytochrome b</fullName>
    </recommendedName>
</protein>
<evidence type="ECO:0000256" key="10">
    <source>
        <dbReference type="ARBA" id="ARBA00022982"/>
    </source>
</evidence>
<keyword evidence="6 16" id="KW-0679">Respiratory chain</keyword>
<dbReference type="AlphaFoldDB" id="A0AA86M6G8"/>
<evidence type="ECO:0000256" key="8">
    <source>
        <dbReference type="ARBA" id="ARBA00022723"/>
    </source>
</evidence>
<dbReference type="PANTHER" id="PTHR19271">
    <property type="entry name" value="CYTOCHROME B"/>
    <property type="match status" value="1"/>
</dbReference>
<keyword evidence="5 16" id="KW-0349">Heme</keyword>
<comment type="function">
    <text evidence="1 16">Component of the ubiquinol-cytochrome c reductase complex (complex III or cytochrome b-c1 complex) that is part of the mitochondrial respiratory chain. The b-c1 complex mediates electron transfer from ubiquinol to cytochrome c. Contributes to the generation of a proton gradient across the mitochondrial membrane that is then used for ATP synthesis.</text>
</comment>
<feature type="transmembrane region" description="Helical" evidence="16">
    <location>
        <begin position="62"/>
        <end position="81"/>
    </location>
</feature>
<evidence type="ECO:0000256" key="16">
    <source>
        <dbReference type="RuleBase" id="RU362117"/>
    </source>
</evidence>
<dbReference type="GO" id="GO:0008121">
    <property type="term" value="F:quinol-cytochrome-c reductase activity"/>
    <property type="evidence" value="ECO:0007669"/>
    <property type="project" value="TreeGrafter"/>
</dbReference>
<evidence type="ECO:0000256" key="7">
    <source>
        <dbReference type="ARBA" id="ARBA00022692"/>
    </source>
</evidence>
<dbReference type="InterPro" id="IPR036150">
    <property type="entry name" value="Cyt_b/b6_C_sf"/>
</dbReference>
<keyword evidence="13" id="KW-0830">Ubiquinone</keyword>
<dbReference type="GO" id="GO:0006122">
    <property type="term" value="P:mitochondrial electron transport, ubiquinol to cytochrome c"/>
    <property type="evidence" value="ECO:0007669"/>
    <property type="project" value="TreeGrafter"/>
</dbReference>
<dbReference type="EMBL" id="LC590029">
    <property type="protein sequence ID" value="BCM73294.1"/>
    <property type="molecule type" value="Genomic_DNA"/>
</dbReference>
<dbReference type="Pfam" id="PF00033">
    <property type="entry name" value="Cytochrome_B"/>
    <property type="match status" value="1"/>
</dbReference>
<dbReference type="CDD" id="cd00284">
    <property type="entry name" value="Cytochrome_b_N"/>
    <property type="match status" value="1"/>
</dbReference>
<dbReference type="GO" id="GO:0016491">
    <property type="term" value="F:oxidoreductase activity"/>
    <property type="evidence" value="ECO:0007669"/>
    <property type="project" value="UniProtKB-UniRule"/>
</dbReference>
<dbReference type="GO" id="GO:0005743">
    <property type="term" value="C:mitochondrial inner membrane"/>
    <property type="evidence" value="ECO:0007669"/>
    <property type="project" value="UniProtKB-SubCell"/>
</dbReference>
<evidence type="ECO:0000313" key="19">
    <source>
        <dbReference type="EMBL" id="BCM73294.1"/>
    </source>
</evidence>
<keyword evidence="7 16" id="KW-0812">Transmembrane</keyword>
<evidence type="ECO:0000256" key="12">
    <source>
        <dbReference type="ARBA" id="ARBA00023004"/>
    </source>
</evidence>
<dbReference type="SUPFAM" id="SSF81648">
    <property type="entry name" value="a domain/subunit of cytochrome bc1 complex (Ubiquinol-cytochrome c reductase)"/>
    <property type="match status" value="1"/>
</dbReference>
<feature type="transmembrane region" description="Helical" evidence="16">
    <location>
        <begin position="165"/>
        <end position="184"/>
    </location>
</feature>
<comment type="subcellular location">
    <subcellularLocation>
        <location evidence="2">Mitochondrion inner membrane</location>
        <topology evidence="2">Multi-pass membrane protein</topology>
    </subcellularLocation>
</comment>
<evidence type="ECO:0000256" key="11">
    <source>
        <dbReference type="ARBA" id="ARBA00022989"/>
    </source>
</evidence>
<feature type="transmembrane region" description="Helical" evidence="16">
    <location>
        <begin position="101"/>
        <end position="118"/>
    </location>
</feature>
<dbReference type="InterPro" id="IPR005798">
    <property type="entry name" value="Cyt_b/b6_C"/>
</dbReference>
<keyword evidence="12 16" id="KW-0408">Iron</keyword>
<evidence type="ECO:0000256" key="5">
    <source>
        <dbReference type="ARBA" id="ARBA00022617"/>
    </source>
</evidence>
<evidence type="ECO:0000256" key="4">
    <source>
        <dbReference type="ARBA" id="ARBA00022448"/>
    </source>
</evidence>